<sequence length="290" mass="31778">MAPDASPTPAVHHDATPLRHTQPVPPHPHRLTHGFFDGPHPRAFVHRGWHHDDTGPASAENSLSAFRRAADEGFHYLETDVHATSDGVVVVHHDNTLDRTTDTRGTIAHLPWTTVSRARLDGHEPLSRLEDLLEELPDARVNIDVKAASAIEPVLDVLRRTGARDRVCLASFSEARLTRIRALAGPGVLTSMGMRAMVGFWATRHLPTALAGPAPRPLVAQVPVHHGPLRVVDAALVRAATRRGAEIHVWTIDDPDQMRDLLDLGVDGLMTDRPQVLKDVLTARGAWPRT</sequence>
<reference evidence="3 4" key="1">
    <citation type="submission" date="2018-02" db="EMBL/GenBank/DDBJ databases">
        <title>Genomic Encyclopedia of Archaeal and Bacterial Type Strains, Phase II (KMG-II): from individual species to whole genera.</title>
        <authorList>
            <person name="Goeker M."/>
        </authorList>
    </citation>
    <scope>NUCLEOTIDE SEQUENCE [LARGE SCALE GENOMIC DNA]</scope>
    <source>
        <strain evidence="3 4">YU 961-1</strain>
    </source>
</reference>
<dbReference type="PROSITE" id="PS50007">
    <property type="entry name" value="PIPLC_X_DOMAIN"/>
    <property type="match status" value="1"/>
</dbReference>
<name>A0A2S6GCQ9_9PSEU</name>
<evidence type="ECO:0000313" key="3">
    <source>
        <dbReference type="EMBL" id="PPK62773.1"/>
    </source>
</evidence>
<evidence type="ECO:0000313" key="4">
    <source>
        <dbReference type="Proteomes" id="UP000239203"/>
    </source>
</evidence>
<dbReference type="AlphaFoldDB" id="A0A2S6GCQ9"/>
<dbReference type="GO" id="GO:0006629">
    <property type="term" value="P:lipid metabolic process"/>
    <property type="evidence" value="ECO:0007669"/>
    <property type="project" value="InterPro"/>
</dbReference>
<dbReference type="CDD" id="cd08561">
    <property type="entry name" value="GDPD_cytoplasmic_ScUgpQ2_like"/>
    <property type="match status" value="1"/>
</dbReference>
<dbReference type="Gene3D" id="3.20.20.190">
    <property type="entry name" value="Phosphatidylinositol (PI) phosphodiesterase"/>
    <property type="match status" value="1"/>
</dbReference>
<gene>
    <name evidence="3" type="ORF">CLV40_13339</name>
</gene>
<protein>
    <submittedName>
        <fullName evidence="3">Glycerophosphoryl diester phosphodiesterase</fullName>
    </submittedName>
</protein>
<dbReference type="SUPFAM" id="SSF51695">
    <property type="entry name" value="PLC-like phosphodiesterases"/>
    <property type="match status" value="1"/>
</dbReference>
<organism evidence="3 4">
    <name type="scientific">Actinokineospora auranticolor</name>
    <dbReference type="NCBI Taxonomy" id="155976"/>
    <lineage>
        <taxon>Bacteria</taxon>
        <taxon>Bacillati</taxon>
        <taxon>Actinomycetota</taxon>
        <taxon>Actinomycetes</taxon>
        <taxon>Pseudonocardiales</taxon>
        <taxon>Pseudonocardiaceae</taxon>
        <taxon>Actinokineospora</taxon>
    </lineage>
</organism>
<accession>A0A2S6GCQ9</accession>
<keyword evidence="4" id="KW-1185">Reference proteome</keyword>
<proteinExistence type="predicted"/>
<feature type="region of interest" description="Disordered" evidence="1">
    <location>
        <begin position="1"/>
        <end position="31"/>
    </location>
</feature>
<dbReference type="PANTHER" id="PTHR43805">
    <property type="entry name" value="GLYCEROPHOSPHORYL DIESTER PHOSPHODIESTERASE"/>
    <property type="match status" value="1"/>
</dbReference>
<dbReference type="Proteomes" id="UP000239203">
    <property type="component" value="Unassembled WGS sequence"/>
</dbReference>
<comment type="caution">
    <text evidence="3">The sequence shown here is derived from an EMBL/GenBank/DDBJ whole genome shotgun (WGS) entry which is preliminary data.</text>
</comment>
<dbReference type="GO" id="GO:0008081">
    <property type="term" value="F:phosphoric diester hydrolase activity"/>
    <property type="evidence" value="ECO:0007669"/>
    <property type="project" value="InterPro"/>
</dbReference>
<dbReference type="InterPro" id="IPR017946">
    <property type="entry name" value="PLC-like_Pdiesterase_TIM-brl"/>
</dbReference>
<dbReference type="Pfam" id="PF03009">
    <property type="entry name" value="GDPD"/>
    <property type="match status" value="1"/>
</dbReference>
<evidence type="ECO:0000256" key="1">
    <source>
        <dbReference type="SAM" id="MobiDB-lite"/>
    </source>
</evidence>
<feature type="domain" description="GP-PDE" evidence="2">
    <location>
        <begin position="41"/>
        <end position="281"/>
    </location>
</feature>
<dbReference type="PROSITE" id="PS51704">
    <property type="entry name" value="GP_PDE"/>
    <property type="match status" value="1"/>
</dbReference>
<dbReference type="PANTHER" id="PTHR43805:SF1">
    <property type="entry name" value="GP-PDE DOMAIN-CONTAINING PROTEIN"/>
    <property type="match status" value="1"/>
</dbReference>
<evidence type="ECO:0000259" key="2">
    <source>
        <dbReference type="PROSITE" id="PS51704"/>
    </source>
</evidence>
<dbReference type="EMBL" id="PTIX01000033">
    <property type="protein sequence ID" value="PPK62773.1"/>
    <property type="molecule type" value="Genomic_DNA"/>
</dbReference>
<dbReference type="OrthoDB" id="5241788at2"/>
<dbReference type="InterPro" id="IPR030395">
    <property type="entry name" value="GP_PDE_dom"/>
</dbReference>